<organism evidence="4 5">
    <name type="scientific">Lolium multiflorum</name>
    <name type="common">Italian ryegrass</name>
    <name type="synonym">Lolium perenne subsp. multiflorum</name>
    <dbReference type="NCBI Taxonomy" id="4521"/>
    <lineage>
        <taxon>Eukaryota</taxon>
        <taxon>Viridiplantae</taxon>
        <taxon>Streptophyta</taxon>
        <taxon>Embryophyta</taxon>
        <taxon>Tracheophyta</taxon>
        <taxon>Spermatophyta</taxon>
        <taxon>Magnoliopsida</taxon>
        <taxon>Liliopsida</taxon>
        <taxon>Poales</taxon>
        <taxon>Poaceae</taxon>
        <taxon>BOP clade</taxon>
        <taxon>Pooideae</taxon>
        <taxon>Poodae</taxon>
        <taxon>Poeae</taxon>
        <taxon>Poeae Chloroplast Group 2 (Poeae type)</taxon>
        <taxon>Loliodinae</taxon>
        <taxon>Loliinae</taxon>
        <taxon>Lolium</taxon>
    </lineage>
</organism>
<keyword evidence="5" id="KW-1185">Reference proteome</keyword>
<gene>
    <name evidence="4" type="ORF">QYE76_034679</name>
</gene>
<dbReference type="FunFam" id="3.40.50.2000:FF:000065">
    <property type="entry name" value="Glycosyltransferase"/>
    <property type="match status" value="1"/>
</dbReference>
<reference evidence="4" key="1">
    <citation type="submission" date="2023-07" db="EMBL/GenBank/DDBJ databases">
        <title>A chromosome-level genome assembly of Lolium multiflorum.</title>
        <authorList>
            <person name="Chen Y."/>
            <person name="Copetti D."/>
            <person name="Kolliker R."/>
            <person name="Studer B."/>
        </authorList>
    </citation>
    <scope>NUCLEOTIDE SEQUENCE</scope>
    <source>
        <strain evidence="4">02402/16</strain>
        <tissue evidence="4">Leaf</tissue>
    </source>
</reference>
<dbReference type="SUPFAM" id="SSF53756">
    <property type="entry name" value="UDP-Glycosyltransferase/glycogen phosphorylase"/>
    <property type="match status" value="2"/>
</dbReference>
<evidence type="ECO:0000256" key="2">
    <source>
        <dbReference type="ARBA" id="ARBA00022676"/>
    </source>
</evidence>
<comment type="similarity">
    <text evidence="1">Belongs to the UDP-glycosyltransferase family.</text>
</comment>
<sequence>MVCWPAFVDQDTNTKYACELWRAGARLNDNVRREQVAHNNAISTGRFLRNGSYAQTCESHAMDMERVMQRARPHAVVVPYPCPGNINPALQLAKLLYQQGVYVTFVNTEHNHQRVAATEGAEALRGRDGFRFETIPDGLSAEERGAHDYGLSLSMAVSQRCAAPLRELIARLNCTAGVPPVTCVVPTFMMSFALDVARELGLQSMSLWGCSAGALMGHMKLPELRDKGYFPVKDETELEAIIDWIPGMPPIKLGDISGFLRRTDDPDSFGLRFNDSETRNLAKAGAVILNTFDELESDVLSALRAEYPRVYTIGPLGSLLRHHHINNDATAGDSTSLNLWKKDTEFVPWLYAQEPNSVVYVNFGSHAVLTPEQMAEFAWGLAAADYPFLWAVRDSDVLAGLPPDFLSEVSGRCRLTTWCAQEHVLRHRAVGCFLTHNGWNSTCESIAAGVPMVCWPGFADQYTNSMYACEVWRVGTRLDDEVRREQVARRVREVMQGENGVRGSAEMWKAKGEEAVCAGGTSHDNMQQMVKAINIKATAS</sequence>
<dbReference type="Proteomes" id="UP001231189">
    <property type="component" value="Unassembled WGS sequence"/>
</dbReference>
<name>A0AAD8QZE6_LOLMU</name>
<dbReference type="PANTHER" id="PTHR11926:SF1537">
    <property type="entry name" value="OS08G0168700 PROTEIN"/>
    <property type="match status" value="1"/>
</dbReference>
<dbReference type="EMBL" id="JAUUTY010000007">
    <property type="protein sequence ID" value="KAK1611006.1"/>
    <property type="molecule type" value="Genomic_DNA"/>
</dbReference>
<protein>
    <recommendedName>
        <fullName evidence="6">Glycosyltransferase</fullName>
    </recommendedName>
</protein>
<dbReference type="FunFam" id="3.40.50.2000:FF:000056">
    <property type="entry name" value="Glycosyltransferase"/>
    <property type="match status" value="1"/>
</dbReference>
<dbReference type="GO" id="GO:0080044">
    <property type="term" value="F:quercetin 7-O-glucosyltransferase activity"/>
    <property type="evidence" value="ECO:0007669"/>
    <property type="project" value="TreeGrafter"/>
</dbReference>
<keyword evidence="3" id="KW-0808">Transferase</keyword>
<dbReference type="PANTHER" id="PTHR11926">
    <property type="entry name" value="GLUCOSYL/GLUCURONOSYL TRANSFERASES"/>
    <property type="match status" value="1"/>
</dbReference>
<evidence type="ECO:0000256" key="1">
    <source>
        <dbReference type="ARBA" id="ARBA00009995"/>
    </source>
</evidence>
<keyword evidence="2" id="KW-0328">Glycosyltransferase</keyword>
<dbReference type="GO" id="GO:0080043">
    <property type="term" value="F:quercetin 3-O-glucosyltransferase activity"/>
    <property type="evidence" value="ECO:0007669"/>
    <property type="project" value="TreeGrafter"/>
</dbReference>
<evidence type="ECO:0000256" key="3">
    <source>
        <dbReference type="ARBA" id="ARBA00022679"/>
    </source>
</evidence>
<comment type="caution">
    <text evidence="4">The sequence shown here is derived from an EMBL/GenBank/DDBJ whole genome shotgun (WGS) entry which is preliminary data.</text>
</comment>
<dbReference type="Pfam" id="PF00201">
    <property type="entry name" value="UDPGT"/>
    <property type="match status" value="1"/>
</dbReference>
<dbReference type="CDD" id="cd03784">
    <property type="entry name" value="GT1_Gtf-like"/>
    <property type="match status" value="1"/>
</dbReference>
<dbReference type="Gene3D" id="3.40.50.2000">
    <property type="entry name" value="Glycogen Phosphorylase B"/>
    <property type="match status" value="3"/>
</dbReference>
<proteinExistence type="inferred from homology"/>
<dbReference type="AlphaFoldDB" id="A0AAD8QZE6"/>
<accession>A0AAD8QZE6</accession>
<evidence type="ECO:0008006" key="6">
    <source>
        <dbReference type="Google" id="ProtNLM"/>
    </source>
</evidence>
<evidence type="ECO:0000313" key="4">
    <source>
        <dbReference type="EMBL" id="KAK1611006.1"/>
    </source>
</evidence>
<evidence type="ECO:0000313" key="5">
    <source>
        <dbReference type="Proteomes" id="UP001231189"/>
    </source>
</evidence>
<dbReference type="InterPro" id="IPR002213">
    <property type="entry name" value="UDP_glucos_trans"/>
</dbReference>